<sequence length="481" mass="49947">AGDRRSGATEDCATGGGDGWGIFFLANGQALVLDDAAYQETLKRGTLLDLQDVEPPAKEEDSVLLEAHMRRLLADKESCDVSLAVGEEEIRAHKVVLASRSAYFRALLSSEFRERSQEQLVLEDITMDQLNLLINFIYADEWAVEDVEFALDMVPIADRFSVLDLKRLCERTLICATSVENVARSFALADRYACGRLRGRALLYMTDSANFHLVMKTKAFAELDKGLILEILHSHRTAPAPAPLPSEPLPGNSATMSKAGQSKMRDHRHGRGGGAGSSGSASSGAARTSATAAAASTSDHVRGSAGGRGQSSGSGNGGSSGSRANPGSSIHPPVATAAALADVSDSHSASSIFLDSLAASVAASVADTVIPEPTSGSSSSRSPPFGASSFGTRGSLSGSLFGTSSDRLLGLDVEGLSALGRISGAGVRVDVLDGGLVSRAVPRPVVPAASREVLSPEPRRSRTGSDLGAADPLSELSRVSG</sequence>
<dbReference type="CDD" id="cd18186">
    <property type="entry name" value="BTB_POZ_ZBTB_KLHL-like"/>
    <property type="match status" value="1"/>
</dbReference>
<feature type="region of interest" description="Disordered" evidence="1">
    <location>
        <begin position="447"/>
        <end position="481"/>
    </location>
</feature>
<feature type="compositionally biased region" description="Low complexity" evidence="1">
    <location>
        <begin position="278"/>
        <end position="298"/>
    </location>
</feature>
<organism evidence="3 4">
    <name type="scientific">Polarella glacialis</name>
    <name type="common">Dinoflagellate</name>
    <dbReference type="NCBI Taxonomy" id="89957"/>
    <lineage>
        <taxon>Eukaryota</taxon>
        <taxon>Sar</taxon>
        <taxon>Alveolata</taxon>
        <taxon>Dinophyceae</taxon>
        <taxon>Suessiales</taxon>
        <taxon>Suessiaceae</taxon>
        <taxon>Polarella</taxon>
    </lineage>
</organism>
<accession>A0A813FA51</accession>
<dbReference type="EMBL" id="CAJNNV010024383">
    <property type="protein sequence ID" value="CAE8609694.1"/>
    <property type="molecule type" value="Genomic_DNA"/>
</dbReference>
<dbReference type="CDD" id="cd14733">
    <property type="entry name" value="BACK"/>
    <property type="match status" value="1"/>
</dbReference>
<evidence type="ECO:0000256" key="1">
    <source>
        <dbReference type="SAM" id="MobiDB-lite"/>
    </source>
</evidence>
<dbReference type="Pfam" id="PF00651">
    <property type="entry name" value="BTB"/>
    <property type="match status" value="1"/>
</dbReference>
<feature type="region of interest" description="Disordered" evidence="1">
    <location>
        <begin position="239"/>
        <end position="331"/>
    </location>
</feature>
<protein>
    <recommendedName>
        <fullName evidence="2">BTB domain-containing protein</fullName>
    </recommendedName>
</protein>
<comment type="caution">
    <text evidence="3">The sequence shown here is derived from an EMBL/GenBank/DDBJ whole genome shotgun (WGS) entry which is preliminary data.</text>
</comment>
<dbReference type="OrthoDB" id="444407at2759"/>
<dbReference type="Gene3D" id="3.30.710.10">
    <property type="entry name" value="Potassium Channel Kv1.1, Chain A"/>
    <property type="match status" value="1"/>
</dbReference>
<keyword evidence="4" id="KW-1185">Reference proteome</keyword>
<evidence type="ECO:0000313" key="4">
    <source>
        <dbReference type="Proteomes" id="UP000654075"/>
    </source>
</evidence>
<evidence type="ECO:0000259" key="2">
    <source>
        <dbReference type="PROSITE" id="PS50097"/>
    </source>
</evidence>
<dbReference type="SMART" id="SM00225">
    <property type="entry name" value="BTB"/>
    <property type="match status" value="1"/>
</dbReference>
<evidence type="ECO:0000313" key="3">
    <source>
        <dbReference type="EMBL" id="CAE8609694.1"/>
    </source>
</evidence>
<feature type="non-terminal residue" evidence="3">
    <location>
        <position position="1"/>
    </location>
</feature>
<dbReference type="PROSITE" id="PS50097">
    <property type="entry name" value="BTB"/>
    <property type="match status" value="1"/>
</dbReference>
<feature type="domain" description="BTB" evidence="2">
    <location>
        <begin position="79"/>
        <end position="146"/>
    </location>
</feature>
<gene>
    <name evidence="3" type="ORF">PGLA1383_LOCUS27520</name>
</gene>
<reference evidence="3" key="1">
    <citation type="submission" date="2021-02" db="EMBL/GenBank/DDBJ databases">
        <authorList>
            <person name="Dougan E. K."/>
            <person name="Rhodes N."/>
            <person name="Thang M."/>
            <person name="Chan C."/>
        </authorList>
    </citation>
    <scope>NUCLEOTIDE SEQUENCE</scope>
</reference>
<name>A0A813FA51_POLGL</name>
<feature type="compositionally biased region" description="Gly residues" evidence="1">
    <location>
        <begin position="304"/>
        <end position="320"/>
    </location>
</feature>
<dbReference type="AlphaFoldDB" id="A0A813FA51"/>
<dbReference type="Proteomes" id="UP000654075">
    <property type="component" value="Unassembled WGS sequence"/>
</dbReference>
<dbReference type="InterPro" id="IPR000210">
    <property type="entry name" value="BTB/POZ_dom"/>
</dbReference>
<dbReference type="Gene3D" id="1.25.40.420">
    <property type="match status" value="1"/>
</dbReference>
<proteinExistence type="predicted"/>
<dbReference type="SUPFAM" id="SSF54695">
    <property type="entry name" value="POZ domain"/>
    <property type="match status" value="1"/>
</dbReference>
<dbReference type="PANTHER" id="PTHR24413">
    <property type="entry name" value="SPECKLE-TYPE POZ PROTEIN"/>
    <property type="match status" value="1"/>
</dbReference>
<dbReference type="InterPro" id="IPR011333">
    <property type="entry name" value="SKP1/BTB/POZ_sf"/>
</dbReference>